<comment type="caution">
    <text evidence="2">The sequence shown here is derived from an EMBL/GenBank/DDBJ whole genome shotgun (WGS) entry which is preliminary data.</text>
</comment>
<dbReference type="EMBL" id="JANPWB010000016">
    <property type="protein sequence ID" value="KAJ1083258.1"/>
    <property type="molecule type" value="Genomic_DNA"/>
</dbReference>
<organism evidence="2 3">
    <name type="scientific">Pleurodeles waltl</name>
    <name type="common">Iberian ribbed newt</name>
    <dbReference type="NCBI Taxonomy" id="8319"/>
    <lineage>
        <taxon>Eukaryota</taxon>
        <taxon>Metazoa</taxon>
        <taxon>Chordata</taxon>
        <taxon>Craniata</taxon>
        <taxon>Vertebrata</taxon>
        <taxon>Euteleostomi</taxon>
        <taxon>Amphibia</taxon>
        <taxon>Batrachia</taxon>
        <taxon>Caudata</taxon>
        <taxon>Salamandroidea</taxon>
        <taxon>Salamandridae</taxon>
        <taxon>Pleurodelinae</taxon>
        <taxon>Pleurodeles</taxon>
    </lineage>
</organism>
<feature type="region of interest" description="Disordered" evidence="1">
    <location>
        <begin position="1"/>
        <end position="23"/>
    </location>
</feature>
<gene>
    <name evidence="2" type="ORF">NDU88_003417</name>
</gene>
<name>A0AAV7KWG4_PLEWA</name>
<dbReference type="Proteomes" id="UP001066276">
    <property type="component" value="Chromosome 12"/>
</dbReference>
<proteinExistence type="predicted"/>
<accession>A0AAV7KWG4</accession>
<evidence type="ECO:0000256" key="1">
    <source>
        <dbReference type="SAM" id="MobiDB-lite"/>
    </source>
</evidence>
<keyword evidence="3" id="KW-1185">Reference proteome</keyword>
<evidence type="ECO:0000313" key="2">
    <source>
        <dbReference type="EMBL" id="KAJ1083258.1"/>
    </source>
</evidence>
<sequence length="192" mass="19824">MRHSAESGRLTSLRGIPGPSSCDSPSSGCHFILLTMACKARALGPNLITPGQDGPPHPVQGVTGGGPEFRGDVAAELQHQGEYWFWVIAEWKDCRWGIFATVPPGPLSSMDASEHTEVVLVVDSTGTKQKGLLGPLAPRATRVGGGVLPGCCGPLGSVASPVAAVGLGTRQSAAGTTHLGFRLKPLGPGQWQ</sequence>
<protein>
    <submittedName>
        <fullName evidence="2">Uncharacterized protein</fullName>
    </submittedName>
</protein>
<reference evidence="2" key="1">
    <citation type="journal article" date="2022" name="bioRxiv">
        <title>Sequencing and chromosome-scale assembly of the giantPleurodeles waltlgenome.</title>
        <authorList>
            <person name="Brown T."/>
            <person name="Elewa A."/>
            <person name="Iarovenko S."/>
            <person name="Subramanian E."/>
            <person name="Araus A.J."/>
            <person name="Petzold A."/>
            <person name="Susuki M."/>
            <person name="Suzuki K.-i.T."/>
            <person name="Hayashi T."/>
            <person name="Toyoda A."/>
            <person name="Oliveira C."/>
            <person name="Osipova E."/>
            <person name="Leigh N.D."/>
            <person name="Simon A."/>
            <person name="Yun M.H."/>
        </authorList>
    </citation>
    <scope>NUCLEOTIDE SEQUENCE</scope>
    <source>
        <strain evidence="2">20211129_DDA</strain>
        <tissue evidence="2">Liver</tissue>
    </source>
</reference>
<evidence type="ECO:0000313" key="3">
    <source>
        <dbReference type="Proteomes" id="UP001066276"/>
    </source>
</evidence>
<dbReference type="AlphaFoldDB" id="A0AAV7KWG4"/>